<dbReference type="EMBL" id="MNAN01000037">
    <property type="protein sequence ID" value="OHU93518.1"/>
    <property type="molecule type" value="Genomic_DNA"/>
</dbReference>
<evidence type="ECO:0000256" key="1">
    <source>
        <dbReference type="SAM" id="SignalP"/>
    </source>
</evidence>
<evidence type="ECO:0000313" key="4">
    <source>
        <dbReference type="Proteomes" id="UP000180253"/>
    </source>
</evidence>
<dbReference type="PROSITE" id="PS51257">
    <property type="entry name" value="PROKAR_LIPOPROTEIN"/>
    <property type="match status" value="1"/>
</dbReference>
<dbReference type="Gene3D" id="3.10.310.70">
    <property type="match status" value="1"/>
</dbReference>
<dbReference type="InterPro" id="IPR013108">
    <property type="entry name" value="Amidohydro_3"/>
</dbReference>
<dbReference type="STRING" id="327939.BIW53_19400"/>
<keyword evidence="4" id="KW-1185">Reference proteome</keyword>
<dbReference type="Gene3D" id="3.20.20.140">
    <property type="entry name" value="Metal-dependent hydrolases"/>
    <property type="match status" value="1"/>
</dbReference>
<gene>
    <name evidence="3" type="ORF">BIW53_19400</name>
</gene>
<dbReference type="SUPFAM" id="SSF51338">
    <property type="entry name" value="Composite domain of metallo-dependent hydrolases"/>
    <property type="match status" value="1"/>
</dbReference>
<dbReference type="SUPFAM" id="SSF51556">
    <property type="entry name" value="Metallo-dependent hydrolases"/>
    <property type="match status" value="1"/>
</dbReference>
<proteinExistence type="predicted"/>
<sequence>MMKKLVWASSLCVPLVLAGCSLIGNETYRKEVEGAKLQEGIDELPRILVVYGGDIITADEKNHVLRHEQDDVGLLIVDDTIAAIGDLGKINAHIKVNYSHLELPVRYLDLAGRTLMPGFIEPHAHLKLTAQTSFVPNLMPCLPDKYQQQLNQDYGWLYYQGKDIPTLQQNVRANCYLYVEEALDALRSSKVSSNKQWLVGNGLDPSRMLLSQSNNYSFLPNPNNDAGIDAKNKAAFAKALNDNKAFLQFPMHYIQDAQAFGTNAVKRQSDVLATHPVLVLDQSGHLGYANMVAFKQTGLCDKTLSKSEIADLKLKDEIDQSVINRDGSVTLSCEANSKSAMQSYQRIVQAKYFPDGDWAIVENKGQWQYSGLLKEQSSYVPFVEAIAKNFDSKHLNVAGMLKHGGANVASNPVVCDLESKSPVTKVMENILNTSSQQGVTTFVEGGSTIDMVNSYKCIVESGKAATRIRSLYDWHDLSKKLAEDKDEGKEKSDSDQYKIAFDNVKYKGMLSVEGVKLWSDGSTQGCSANLSHDYDAAGLCEMFGSGHVDFNRKQIAKNLQQFADSGWYINLHANGDEGIEDSIGALLDMNRSTAPLCDDADHQSSYACLAHTIIHSTVNRADDFSTDDVPSVVTKYIEARQTLPNLMPSHLIGHIAYWGRSMENELGEQRAKMINPMQVELESGIPFSIHSDLSISPLFPIWFIEQAVTRNTWYYPNLEGNGTPLNADQGVNIMDAIRALTIVPAKQHNIADKLGSIEEGKLADFIVLDSNPLDFNTDKIGKQPFDIHKINVECAFVSAKQIPWFDLAELSKGNEKYKDSKCPLYTKSL</sequence>
<dbReference type="Pfam" id="PF07969">
    <property type="entry name" value="Amidohydro_3"/>
    <property type="match status" value="1"/>
</dbReference>
<feature type="signal peptide" evidence="1">
    <location>
        <begin position="1"/>
        <end position="18"/>
    </location>
</feature>
<evidence type="ECO:0000313" key="3">
    <source>
        <dbReference type="EMBL" id="OHU93518.1"/>
    </source>
</evidence>
<dbReference type="AlphaFoldDB" id="A0A1S1N1H1"/>
<evidence type="ECO:0000259" key="2">
    <source>
        <dbReference type="Pfam" id="PF07969"/>
    </source>
</evidence>
<comment type="caution">
    <text evidence="3">The sequence shown here is derived from an EMBL/GenBank/DDBJ whole genome shotgun (WGS) entry which is preliminary data.</text>
</comment>
<protein>
    <recommendedName>
        <fullName evidence="2">Amidohydrolase 3 domain-containing protein</fullName>
    </recommendedName>
</protein>
<dbReference type="GO" id="GO:0016810">
    <property type="term" value="F:hydrolase activity, acting on carbon-nitrogen (but not peptide) bonds"/>
    <property type="evidence" value="ECO:0007669"/>
    <property type="project" value="InterPro"/>
</dbReference>
<feature type="chain" id="PRO_5012684227" description="Amidohydrolase 3 domain-containing protein" evidence="1">
    <location>
        <begin position="19"/>
        <end position="829"/>
    </location>
</feature>
<dbReference type="Gene3D" id="2.30.40.10">
    <property type="entry name" value="Urease, subunit C, domain 1"/>
    <property type="match status" value="2"/>
</dbReference>
<accession>A0A1S1N1H1</accession>
<dbReference type="InterPro" id="IPR011059">
    <property type="entry name" value="Metal-dep_hydrolase_composite"/>
</dbReference>
<dbReference type="RefSeq" id="WP_084228268.1">
    <property type="nucleotide sequence ID" value="NZ_CBCSHD010000019.1"/>
</dbReference>
<dbReference type="Proteomes" id="UP000180253">
    <property type="component" value="Unassembled WGS sequence"/>
</dbReference>
<dbReference type="PANTHER" id="PTHR22642:SF2">
    <property type="entry name" value="PROTEIN LONG AFTER FAR-RED 3"/>
    <property type="match status" value="1"/>
</dbReference>
<dbReference type="PANTHER" id="PTHR22642">
    <property type="entry name" value="IMIDAZOLONEPROPIONASE"/>
    <property type="match status" value="1"/>
</dbReference>
<keyword evidence="1" id="KW-0732">Signal</keyword>
<dbReference type="OrthoDB" id="9031471at2"/>
<dbReference type="InterPro" id="IPR032466">
    <property type="entry name" value="Metal_Hydrolase"/>
</dbReference>
<organism evidence="3 4">
    <name type="scientific">Pseudoalteromonas byunsanensis</name>
    <dbReference type="NCBI Taxonomy" id="327939"/>
    <lineage>
        <taxon>Bacteria</taxon>
        <taxon>Pseudomonadati</taxon>
        <taxon>Pseudomonadota</taxon>
        <taxon>Gammaproteobacteria</taxon>
        <taxon>Alteromonadales</taxon>
        <taxon>Pseudoalteromonadaceae</taxon>
        <taxon>Pseudoalteromonas</taxon>
    </lineage>
</organism>
<name>A0A1S1N1H1_9GAMM</name>
<reference evidence="3 4" key="1">
    <citation type="submission" date="2016-10" db="EMBL/GenBank/DDBJ databases">
        <title>Pseudoalteromonas amylolytica sp. nov., isolated from the surface seawater.</title>
        <authorList>
            <person name="Wu Y.-H."/>
            <person name="Cheng H."/>
            <person name="Jin X.-B."/>
            <person name="Wang C.-S."/>
            <person name="Xu X.-W."/>
        </authorList>
    </citation>
    <scope>NUCLEOTIDE SEQUENCE [LARGE SCALE GENOMIC DNA]</scope>
    <source>
        <strain evidence="3 4">JCM 12483</strain>
    </source>
</reference>
<feature type="domain" description="Amidohydrolase 3" evidence="2">
    <location>
        <begin position="397"/>
        <end position="780"/>
    </location>
</feature>